<dbReference type="SUPFAM" id="SSF53300">
    <property type="entry name" value="vWA-like"/>
    <property type="match status" value="1"/>
</dbReference>
<dbReference type="RefSeq" id="WP_076347622.1">
    <property type="nucleotide sequence ID" value="NZ_FTOO01000008.1"/>
</dbReference>
<feature type="compositionally biased region" description="Basic and acidic residues" evidence="1">
    <location>
        <begin position="239"/>
        <end position="263"/>
    </location>
</feature>
<dbReference type="PANTHER" id="PTHR41248">
    <property type="entry name" value="NORD PROTEIN"/>
    <property type="match status" value="1"/>
</dbReference>
<dbReference type="Proteomes" id="UP000186156">
    <property type="component" value="Unassembled WGS sequence"/>
</dbReference>
<evidence type="ECO:0000313" key="3">
    <source>
        <dbReference type="Proteomes" id="UP000186156"/>
    </source>
</evidence>
<dbReference type="InterPro" id="IPR051928">
    <property type="entry name" value="NorD/CobT"/>
</dbReference>
<organism evidence="2 3">
    <name type="scientific">Alicyclobacillus vulcanalis</name>
    <dbReference type="NCBI Taxonomy" id="252246"/>
    <lineage>
        <taxon>Bacteria</taxon>
        <taxon>Bacillati</taxon>
        <taxon>Bacillota</taxon>
        <taxon>Bacilli</taxon>
        <taxon>Bacillales</taxon>
        <taxon>Alicyclobacillaceae</taxon>
        <taxon>Alicyclobacillus</taxon>
    </lineage>
</organism>
<sequence length="613" mass="68014">MFRFTSSYEDEPLLSLYTGLARVLSGDMRLACRYGRLSSLHVASAELVLPEAYRSAGRVGRRSLERAEVYLRAGGNARWTDGRALAQARKEAEAYRAPKLAWQWLLTVEDVRLMRRLSGERPSLSSLFAKRVAFHRRRVKRQAAWRPPVENGAVPAEEVYLALCGDLFQWTDDVRAALSLDTERAARWALERLSQAVSSREVADLSEVWFDLDGQRADRAPEAQARAQAASARSHAKLGSRDEAERPARQRVDLWTRPKDAERGALLQGPAQTGTRAAKAGHGGRPGDDRVQDFDRYASSRLSGPPRRSPARGEQAPAAMGDEPLQAEATDVQGYVIRVRRDVPTSAEADAWLQSVRQAQARDRRRLLELFSRALERRRAWRGGLSRHGRTLRHPERVAFAPYPRVLAKKDVSLRRDVAVQILVDTSGSMEPYLPACKEAIVMLSDVLRALSASFAVSGYWEDDAAGTSASLETIVWDVVRFEQSSDPAALAGVFFLRPEWDNRDGAAIRYASSRLMRRPEAVKWLFVVSDARPAAEGYAGAYEDTRRAVADARARGIRVVHLVVAGEADAALTDAVRYLYGHAFAIATSPADVPLALQTALKKMLPGIAQLR</sequence>
<dbReference type="PANTHER" id="PTHR41248:SF1">
    <property type="entry name" value="NORD PROTEIN"/>
    <property type="match status" value="1"/>
</dbReference>
<dbReference type="InterPro" id="IPR036465">
    <property type="entry name" value="vWFA_dom_sf"/>
</dbReference>
<reference evidence="3" key="1">
    <citation type="submission" date="2017-01" db="EMBL/GenBank/DDBJ databases">
        <authorList>
            <person name="Varghese N."/>
            <person name="Submissions S."/>
        </authorList>
    </citation>
    <scope>NUCLEOTIDE SEQUENCE [LARGE SCALE GENOMIC DNA]</scope>
    <source>
        <strain evidence="3">DSM 16176</strain>
    </source>
</reference>
<evidence type="ECO:0000256" key="1">
    <source>
        <dbReference type="SAM" id="MobiDB-lite"/>
    </source>
</evidence>
<proteinExistence type="predicted"/>
<evidence type="ECO:0000313" key="2">
    <source>
        <dbReference type="EMBL" id="SIS96317.1"/>
    </source>
</evidence>
<gene>
    <name evidence="2" type="ORF">SAMN05421799_10835</name>
</gene>
<dbReference type="OrthoDB" id="2370292at2"/>
<dbReference type="AlphaFoldDB" id="A0A1N7ND90"/>
<dbReference type="EMBL" id="FTOO01000008">
    <property type="protein sequence ID" value="SIS96317.1"/>
    <property type="molecule type" value="Genomic_DNA"/>
</dbReference>
<feature type="region of interest" description="Disordered" evidence="1">
    <location>
        <begin position="219"/>
        <end position="320"/>
    </location>
</feature>
<feature type="compositionally biased region" description="Low complexity" evidence="1">
    <location>
        <begin position="222"/>
        <end position="233"/>
    </location>
</feature>
<dbReference type="STRING" id="252246.SAMN05421799_10835"/>
<dbReference type="Gene3D" id="3.40.50.410">
    <property type="entry name" value="von Willebrand factor, type A domain"/>
    <property type="match status" value="1"/>
</dbReference>
<name>A0A1N7ND90_9BACL</name>
<accession>A0A1N7ND90</accession>
<feature type="compositionally biased region" description="Basic and acidic residues" evidence="1">
    <location>
        <begin position="285"/>
        <end position="298"/>
    </location>
</feature>
<keyword evidence="3" id="KW-1185">Reference proteome</keyword>
<protein>
    <submittedName>
        <fullName evidence="2">Nitric oxide reductase activation protein</fullName>
    </submittedName>
</protein>